<feature type="compositionally biased region" description="Basic and acidic residues" evidence="6">
    <location>
        <begin position="312"/>
        <end position="322"/>
    </location>
</feature>
<dbReference type="GO" id="GO:0016020">
    <property type="term" value="C:membrane"/>
    <property type="evidence" value="ECO:0007669"/>
    <property type="project" value="UniProtKB-SubCell"/>
</dbReference>
<dbReference type="InterPro" id="IPR049326">
    <property type="entry name" value="Rhodopsin_dom_fungi"/>
</dbReference>
<comment type="similarity">
    <text evidence="5">Belongs to the SAT4 family.</text>
</comment>
<dbReference type="EMBL" id="KL584988">
    <property type="protein sequence ID" value="KEQ82180.1"/>
    <property type="molecule type" value="Genomic_DNA"/>
</dbReference>
<feature type="transmembrane region" description="Helical" evidence="7">
    <location>
        <begin position="145"/>
        <end position="167"/>
    </location>
</feature>
<dbReference type="OrthoDB" id="444631at2759"/>
<evidence type="ECO:0000256" key="5">
    <source>
        <dbReference type="ARBA" id="ARBA00038359"/>
    </source>
</evidence>
<name>A0A074X9K1_AURPU</name>
<keyword evidence="2 7" id="KW-0812">Transmembrane</keyword>
<proteinExistence type="inferred from homology"/>
<comment type="subcellular location">
    <subcellularLocation>
        <location evidence="1">Membrane</location>
        <topology evidence="1">Multi-pass membrane protein</topology>
    </subcellularLocation>
</comment>
<dbReference type="GeneID" id="40752500"/>
<dbReference type="Proteomes" id="UP000030706">
    <property type="component" value="Unassembled WGS sequence"/>
</dbReference>
<accession>A0A074X9K1</accession>
<keyword evidence="4 7" id="KW-0472">Membrane</keyword>
<dbReference type="STRING" id="1043002.A0A074X9K1"/>
<keyword evidence="10" id="KW-1185">Reference proteome</keyword>
<dbReference type="Pfam" id="PF20684">
    <property type="entry name" value="Fung_rhodopsin"/>
    <property type="match status" value="1"/>
</dbReference>
<evidence type="ECO:0000256" key="2">
    <source>
        <dbReference type="ARBA" id="ARBA00022692"/>
    </source>
</evidence>
<feature type="transmembrane region" description="Helical" evidence="7">
    <location>
        <begin position="108"/>
        <end position="133"/>
    </location>
</feature>
<reference evidence="9 10" key="1">
    <citation type="journal article" date="2014" name="BMC Genomics">
        <title>Genome sequencing of four Aureobasidium pullulans varieties: biotechnological potential, stress tolerance, and description of new species.</title>
        <authorList>
            <person name="Gostin Ar C."/>
            <person name="Ohm R.A."/>
            <person name="Kogej T."/>
            <person name="Sonjak S."/>
            <person name="Turk M."/>
            <person name="Zajc J."/>
            <person name="Zalar P."/>
            <person name="Grube M."/>
            <person name="Sun H."/>
            <person name="Han J."/>
            <person name="Sharma A."/>
            <person name="Chiniquy J."/>
            <person name="Ngan C.Y."/>
            <person name="Lipzen A."/>
            <person name="Barry K."/>
            <person name="Grigoriev I.V."/>
            <person name="Gunde-Cimerman N."/>
        </authorList>
    </citation>
    <scope>NUCLEOTIDE SEQUENCE [LARGE SCALE GENOMIC DNA]</scope>
    <source>
        <strain evidence="9 10">EXF-150</strain>
    </source>
</reference>
<feature type="transmembrane region" description="Helical" evidence="7">
    <location>
        <begin position="36"/>
        <end position="55"/>
    </location>
</feature>
<feature type="transmembrane region" description="Helical" evidence="7">
    <location>
        <begin position="67"/>
        <end position="88"/>
    </location>
</feature>
<evidence type="ECO:0000256" key="1">
    <source>
        <dbReference type="ARBA" id="ARBA00004141"/>
    </source>
</evidence>
<evidence type="ECO:0000256" key="7">
    <source>
        <dbReference type="SAM" id="Phobius"/>
    </source>
</evidence>
<feature type="region of interest" description="Disordered" evidence="6">
    <location>
        <begin position="304"/>
        <end position="327"/>
    </location>
</feature>
<evidence type="ECO:0000259" key="8">
    <source>
        <dbReference type="Pfam" id="PF20684"/>
    </source>
</evidence>
<dbReference type="PANTHER" id="PTHR33048">
    <property type="entry name" value="PTH11-LIKE INTEGRAL MEMBRANE PROTEIN (AFU_ORTHOLOGUE AFUA_5G11245)"/>
    <property type="match status" value="1"/>
</dbReference>
<protein>
    <recommendedName>
        <fullName evidence="8">Rhodopsin domain-containing protein</fullName>
    </recommendedName>
</protein>
<feature type="domain" description="Rhodopsin" evidence="8">
    <location>
        <begin position="51"/>
        <end position="290"/>
    </location>
</feature>
<organism evidence="9 10">
    <name type="scientific">Aureobasidium pullulans EXF-150</name>
    <dbReference type="NCBI Taxonomy" id="1043002"/>
    <lineage>
        <taxon>Eukaryota</taxon>
        <taxon>Fungi</taxon>
        <taxon>Dikarya</taxon>
        <taxon>Ascomycota</taxon>
        <taxon>Pezizomycotina</taxon>
        <taxon>Dothideomycetes</taxon>
        <taxon>Dothideomycetidae</taxon>
        <taxon>Dothideales</taxon>
        <taxon>Saccotheciaceae</taxon>
        <taxon>Aureobasidium</taxon>
    </lineage>
</organism>
<dbReference type="HOGENOM" id="CLU_028200_0_4_1"/>
<dbReference type="AlphaFoldDB" id="A0A074X9K1"/>
<feature type="transmembrane region" description="Helical" evidence="7">
    <location>
        <begin position="226"/>
        <end position="245"/>
    </location>
</feature>
<evidence type="ECO:0000313" key="9">
    <source>
        <dbReference type="EMBL" id="KEQ82180.1"/>
    </source>
</evidence>
<evidence type="ECO:0000313" key="10">
    <source>
        <dbReference type="Proteomes" id="UP000030706"/>
    </source>
</evidence>
<keyword evidence="3 7" id="KW-1133">Transmembrane helix</keyword>
<dbReference type="InterPro" id="IPR052337">
    <property type="entry name" value="SAT4-like"/>
</dbReference>
<evidence type="ECO:0000256" key="3">
    <source>
        <dbReference type="ARBA" id="ARBA00022989"/>
    </source>
</evidence>
<evidence type="ECO:0000256" key="6">
    <source>
        <dbReference type="SAM" id="MobiDB-lite"/>
    </source>
</evidence>
<gene>
    <name evidence="9" type="ORF">M438DRAFT_57398</name>
</gene>
<dbReference type="RefSeq" id="XP_029758367.1">
    <property type="nucleotide sequence ID" value="XM_029910194.1"/>
</dbReference>
<evidence type="ECO:0000256" key="4">
    <source>
        <dbReference type="ARBA" id="ARBA00023136"/>
    </source>
</evidence>
<sequence>MADPNIDYWQVPAATPPNGTTSNFVNPPSVGNRQTITNIITLIIMIVVVLLRLYTRIFIVKSVGYDDWAMIVSLLICITAIALYQALVHLGMGRHLYDVPVALFSPHFLRLYLIASVFYSSSMLSIKVAIMLLYRRLFPIQNFYWRWWAVFLFAVGYSVAGILTEIFDCTPVHFQWDIFAKGKCINRPAFYIANAVCNSVSDLLILALPIPIVWNLALTRRKKITLSLVFAMGSAGCIVSIIRLRSIIAYLQQGDGDLTYTICDFVVWSAIETMMSMVCTCVPTLRPLFETYFRGIFTGSTHDSKPTGQYFRTDERPTDHSRKGSNLDPFRTDIELHRHKNQAQITANNVDSDTDSTDEILAHQPTTIEDHVVDERTVGGIVVSHSYQVRTSADP</sequence>
<dbReference type="PANTHER" id="PTHR33048:SF55">
    <property type="entry name" value="INTEGRAL MEMBRANE PROTEIN"/>
    <property type="match status" value="1"/>
</dbReference>
<feature type="transmembrane region" description="Helical" evidence="7">
    <location>
        <begin position="189"/>
        <end position="214"/>
    </location>
</feature>